<reference evidence="1" key="1">
    <citation type="journal article" date="2015" name="Nature">
        <title>Complex archaea that bridge the gap between prokaryotes and eukaryotes.</title>
        <authorList>
            <person name="Spang A."/>
            <person name="Saw J.H."/>
            <person name="Jorgensen S.L."/>
            <person name="Zaremba-Niedzwiedzka K."/>
            <person name="Martijn J."/>
            <person name="Lind A.E."/>
            <person name="van Eijk R."/>
            <person name="Schleper C."/>
            <person name="Guy L."/>
            <person name="Ettema T.J."/>
        </authorList>
    </citation>
    <scope>NUCLEOTIDE SEQUENCE</scope>
</reference>
<protein>
    <submittedName>
        <fullName evidence="1">Uncharacterized protein</fullName>
    </submittedName>
</protein>
<dbReference type="AlphaFoldDB" id="A0A0F9PAF9"/>
<gene>
    <name evidence="1" type="ORF">LCGC14_1162690</name>
</gene>
<organism evidence="1">
    <name type="scientific">marine sediment metagenome</name>
    <dbReference type="NCBI Taxonomy" id="412755"/>
    <lineage>
        <taxon>unclassified sequences</taxon>
        <taxon>metagenomes</taxon>
        <taxon>ecological metagenomes</taxon>
    </lineage>
</organism>
<accession>A0A0F9PAF9</accession>
<proteinExistence type="predicted"/>
<dbReference type="EMBL" id="LAZR01005684">
    <property type="protein sequence ID" value="KKM97970.1"/>
    <property type="molecule type" value="Genomic_DNA"/>
</dbReference>
<comment type="caution">
    <text evidence="1">The sequence shown here is derived from an EMBL/GenBank/DDBJ whole genome shotgun (WGS) entry which is preliminary data.</text>
</comment>
<sequence length="133" mass="15328">MIKECPRCGANPFTPYLRGEIGICGLLPEEYFCALICTVCKTIAEHETKADIEPAETAEDIEKELGYLPSQPTKLTKLNKLNKLNKPLEKWQEEFTEQFIQEFFIPAKELPAKLNKPPITSKRMLDMEFEEFD</sequence>
<name>A0A0F9PAF9_9ZZZZ</name>
<evidence type="ECO:0000313" key="1">
    <source>
        <dbReference type="EMBL" id="KKM97970.1"/>
    </source>
</evidence>